<dbReference type="PANTHER" id="PTHR13608">
    <property type="entry name" value="ARMADILLO-LIKE HELICAL DOMAIN-CONTAINING PROTEIN 3"/>
    <property type="match status" value="1"/>
</dbReference>
<keyword evidence="2" id="KW-0812">Transmembrane</keyword>
<dbReference type="GO" id="GO:0005829">
    <property type="term" value="C:cytosol"/>
    <property type="evidence" value="ECO:0007669"/>
    <property type="project" value="TreeGrafter"/>
</dbReference>
<feature type="domain" description="Armadillo-like helical" evidence="5">
    <location>
        <begin position="418"/>
        <end position="655"/>
    </location>
</feature>
<evidence type="ECO:0000256" key="2">
    <source>
        <dbReference type="ARBA" id="ARBA00022692"/>
    </source>
</evidence>
<proteinExistence type="predicted"/>
<comment type="subcellular location">
    <subcellularLocation>
        <location evidence="1">Membrane</location>
    </subcellularLocation>
</comment>
<name>A0A8D8PQX2_9HEMI</name>
<protein>
    <submittedName>
        <fullName evidence="6">UPF0668 protein C10orf76 homolog</fullName>
    </submittedName>
</protein>
<reference evidence="6" key="1">
    <citation type="submission" date="2021-05" db="EMBL/GenBank/DDBJ databases">
        <authorList>
            <person name="Alioto T."/>
            <person name="Alioto T."/>
            <person name="Gomez Garrido J."/>
        </authorList>
    </citation>
    <scope>NUCLEOTIDE SEQUENCE</scope>
</reference>
<dbReference type="PANTHER" id="PTHR13608:SF3">
    <property type="entry name" value="ARMADILLO-LIKE HELICAL DOMAIN-CONTAINING PROTEIN 3"/>
    <property type="match status" value="1"/>
</dbReference>
<evidence type="ECO:0000259" key="5">
    <source>
        <dbReference type="SMART" id="SM01158"/>
    </source>
</evidence>
<dbReference type="InterPro" id="IPR013636">
    <property type="entry name" value="ARMH3_C"/>
</dbReference>
<dbReference type="EMBL" id="HBUF01023381">
    <property type="protein sequence ID" value="CAG6611947.1"/>
    <property type="molecule type" value="Transcribed_RNA"/>
</dbReference>
<evidence type="ECO:0000256" key="1">
    <source>
        <dbReference type="ARBA" id="ARBA00004370"/>
    </source>
</evidence>
<organism evidence="6">
    <name type="scientific">Cacopsylla melanoneura</name>
    <dbReference type="NCBI Taxonomy" id="428564"/>
    <lineage>
        <taxon>Eukaryota</taxon>
        <taxon>Metazoa</taxon>
        <taxon>Ecdysozoa</taxon>
        <taxon>Arthropoda</taxon>
        <taxon>Hexapoda</taxon>
        <taxon>Insecta</taxon>
        <taxon>Pterygota</taxon>
        <taxon>Neoptera</taxon>
        <taxon>Paraneoptera</taxon>
        <taxon>Hemiptera</taxon>
        <taxon>Sternorrhyncha</taxon>
        <taxon>Psylloidea</taxon>
        <taxon>Psyllidae</taxon>
        <taxon>Psyllinae</taxon>
        <taxon>Cacopsylla</taxon>
    </lineage>
</organism>
<keyword evidence="4" id="KW-0472">Membrane</keyword>
<dbReference type="Pfam" id="PF08427">
    <property type="entry name" value="ARMH3_C"/>
    <property type="match status" value="1"/>
</dbReference>
<dbReference type="GO" id="GO:0016020">
    <property type="term" value="C:membrane"/>
    <property type="evidence" value="ECO:0007669"/>
    <property type="project" value="UniProtKB-SubCell"/>
</dbReference>
<evidence type="ECO:0000256" key="3">
    <source>
        <dbReference type="ARBA" id="ARBA00022989"/>
    </source>
</evidence>
<dbReference type="SMART" id="SM01158">
    <property type="entry name" value="DUF1741"/>
    <property type="match status" value="1"/>
</dbReference>
<evidence type="ECO:0000313" key="6">
    <source>
        <dbReference type="EMBL" id="CAG6611947.1"/>
    </source>
</evidence>
<dbReference type="InterPro" id="IPR039868">
    <property type="entry name" value="ARMD3-like"/>
</dbReference>
<sequence length="673" mass="76904">MASRKRSDSGSRRPLKEKVVQIYESFFQGEDLSINNPNFWDEFFLLKPKVSNFEMEVDRLSPEQLLKLKDNINVLFTQCVNMLGHEHNIRIVYAIQTLCALMSSVLRKQREHCVDIITVLLGLDGVEKQMKHVIRHCNTFLAGDQPASLKSLCLKLVLIIVTGLDNINQNNILEYLMLNNMFETLVQLLTESKSCHEHGGDVILLLTFLVNYRKHEAINPYIVKLSILDNELALNGYARVIRSCLDGFCTQFAMDQLEPQSGGSWLSSLTTMVGSMFVPEDNQVRTQQIRVNNAVLLALYEGVHLNRNFMTSLAHVPLTPGSPPQDTNDEMDGGNLLFDVSTEPNNAQTSNLLVTLFQYCSIVMQETRSEGAGHTCKLCLLILNCIAEDPTAASIMHDPSLRYRVPLARVPMRHRKISVDCTPHQTLVAVLIDLVTEFLMSHMSKVFPIELYMLAVGIIHRILCYQKSYRVRSEYSWRTLWSVLITLLKFLQTNEAHLAKKMNIFHLALQVINIFNLFITYGDTFLPSPSCYDELYYEIIRVHVIFDSLYSVAFKHSSIESQFKQSALVLTNSLINVRAIINHLAPKIDAWLAKQALSTPSEDQILEIVRANYDSLTLKLQDNLDQFERYSENPRHVSFFTYMVRNVVSDSRSTIEYHNLDLQQILHDFSSIT</sequence>
<accession>A0A8D8PQX2</accession>
<keyword evidence="3" id="KW-1133">Transmembrane helix</keyword>
<evidence type="ECO:0000256" key="4">
    <source>
        <dbReference type="ARBA" id="ARBA00023136"/>
    </source>
</evidence>
<dbReference type="AlphaFoldDB" id="A0A8D8PQX2"/>